<evidence type="ECO:0000313" key="4">
    <source>
        <dbReference type="EMBL" id="EGW33242.1"/>
    </source>
</evidence>
<keyword evidence="3" id="KW-0496">Mitochondrion</keyword>
<dbReference type="KEGG" id="spaa:SPAPADRAFT_60581"/>
<dbReference type="InterPro" id="IPR013892">
    <property type="entry name" value="Cyt_c_biogenesis_Cmc1-like"/>
</dbReference>
<dbReference type="Proteomes" id="UP000000709">
    <property type="component" value="Unassembled WGS sequence"/>
</dbReference>
<comment type="function">
    <text evidence="3">Required for mitochondrial cytochrome c oxidase (COX) assembly and respiration.</text>
</comment>
<dbReference type="RefSeq" id="XP_007374757.1">
    <property type="nucleotide sequence ID" value="XM_007374695.1"/>
</dbReference>
<dbReference type="eggNOG" id="ENOG502T13F">
    <property type="taxonomic scope" value="Eukaryota"/>
</dbReference>
<evidence type="ECO:0000256" key="3">
    <source>
        <dbReference type="RuleBase" id="RU364104"/>
    </source>
</evidence>
<keyword evidence="3" id="KW-0999">Mitochondrion inner membrane</keyword>
<reference evidence="4 5" key="1">
    <citation type="journal article" date="2011" name="Proc. Natl. Acad. Sci. U.S.A.">
        <title>Comparative genomics of xylose-fermenting fungi for enhanced biofuel production.</title>
        <authorList>
            <person name="Wohlbach D.J."/>
            <person name="Kuo A."/>
            <person name="Sato T.K."/>
            <person name="Potts K.M."/>
            <person name="Salamov A.A."/>
            <person name="LaButti K.M."/>
            <person name="Sun H."/>
            <person name="Clum A."/>
            <person name="Pangilinan J.L."/>
            <person name="Lindquist E.A."/>
            <person name="Lucas S."/>
            <person name="Lapidus A."/>
            <person name="Jin M."/>
            <person name="Gunawan C."/>
            <person name="Balan V."/>
            <person name="Dale B.E."/>
            <person name="Jeffries T.W."/>
            <person name="Zinkel R."/>
            <person name="Barry K.W."/>
            <person name="Grigoriev I.V."/>
            <person name="Gasch A.P."/>
        </authorList>
    </citation>
    <scope>NUCLEOTIDE SEQUENCE [LARGE SCALE GENOMIC DNA]</scope>
    <source>
        <strain evidence="5">NRRL Y-27907 / 11-Y1</strain>
    </source>
</reference>
<keyword evidence="5" id="KW-1185">Reference proteome</keyword>
<name>G3ALJ9_SPAPN</name>
<organism evidence="5">
    <name type="scientific">Spathaspora passalidarum (strain NRRL Y-27907 / 11-Y1)</name>
    <dbReference type="NCBI Taxonomy" id="619300"/>
    <lineage>
        <taxon>Eukaryota</taxon>
        <taxon>Fungi</taxon>
        <taxon>Dikarya</taxon>
        <taxon>Ascomycota</taxon>
        <taxon>Saccharomycotina</taxon>
        <taxon>Pichiomycetes</taxon>
        <taxon>Debaryomycetaceae</taxon>
        <taxon>Spathaspora</taxon>
    </lineage>
</organism>
<keyword evidence="3" id="KW-0472">Membrane</keyword>
<dbReference type="FunCoup" id="G3ALJ9">
    <property type="interactions" value="41"/>
</dbReference>
<dbReference type="Pfam" id="PF08583">
    <property type="entry name" value="Cmc1"/>
    <property type="match status" value="1"/>
</dbReference>
<comment type="subcellular location">
    <subcellularLocation>
        <location evidence="3">Mitochondrion inner membrane</location>
    </subcellularLocation>
</comment>
<dbReference type="OrthoDB" id="6224010at2759"/>
<dbReference type="GeneID" id="18873476"/>
<dbReference type="STRING" id="619300.G3ALJ9"/>
<dbReference type="OMA" id="WILTPKE"/>
<keyword evidence="2" id="KW-1015">Disulfide bond</keyword>
<accession>G3ALJ9</accession>
<gene>
    <name evidence="4" type="ORF">SPAPADRAFT_60581</name>
</gene>
<protein>
    <recommendedName>
        <fullName evidence="3">COX assembly mitochondrial protein</fullName>
    </recommendedName>
</protein>
<dbReference type="GO" id="GO:0005743">
    <property type="term" value="C:mitochondrial inner membrane"/>
    <property type="evidence" value="ECO:0007669"/>
    <property type="project" value="UniProtKB-SubCell"/>
</dbReference>
<keyword evidence="3" id="KW-0143">Chaperone</keyword>
<sequence>MSKKSFEGIELPSDPNLPPWIITPKEEKLIFDRWRTKTFARCDELIKAYVECSNKYGNPVEGMKHCKEANDASMGCVAKYQKQKYLDIERDILIEEKKEKRQIYEMYREKKRREAEQAKAAAKSE</sequence>
<dbReference type="EMBL" id="GL996501">
    <property type="protein sequence ID" value="EGW33242.1"/>
    <property type="molecule type" value="Genomic_DNA"/>
</dbReference>
<comment type="similarity">
    <text evidence="1 3">Belongs to the CMC family.</text>
</comment>
<dbReference type="PROSITE" id="PS51808">
    <property type="entry name" value="CHCH"/>
    <property type="match status" value="1"/>
</dbReference>
<proteinExistence type="inferred from homology"/>
<dbReference type="AlphaFoldDB" id="G3ALJ9"/>
<dbReference type="HOGENOM" id="CLU_147575_0_0_1"/>
<evidence type="ECO:0000313" key="5">
    <source>
        <dbReference type="Proteomes" id="UP000000709"/>
    </source>
</evidence>
<evidence type="ECO:0000256" key="1">
    <source>
        <dbReference type="ARBA" id="ARBA00007347"/>
    </source>
</evidence>
<evidence type="ECO:0000256" key="2">
    <source>
        <dbReference type="ARBA" id="ARBA00023157"/>
    </source>
</evidence>
<dbReference type="InParanoid" id="G3ALJ9"/>